<name>A0ABR8WMP4_9FLAO</name>
<evidence type="ECO:0000313" key="4">
    <source>
        <dbReference type="Proteomes" id="UP000626242"/>
    </source>
</evidence>
<gene>
    <name evidence="3" type="ORF">H9628_06665</name>
</gene>
<dbReference type="PANTHER" id="PTHR24321:SF8">
    <property type="entry name" value="ESTRADIOL 17-BETA-DEHYDROGENASE 8-RELATED"/>
    <property type="match status" value="1"/>
</dbReference>
<evidence type="ECO:0000313" key="3">
    <source>
        <dbReference type="EMBL" id="MBD8018148.1"/>
    </source>
</evidence>
<dbReference type="Gene3D" id="3.40.50.720">
    <property type="entry name" value="NAD(P)-binding Rossmann-like Domain"/>
    <property type="match status" value="1"/>
</dbReference>
<evidence type="ECO:0000256" key="1">
    <source>
        <dbReference type="ARBA" id="ARBA00006484"/>
    </source>
</evidence>
<dbReference type="RefSeq" id="WP_251833344.1">
    <property type="nucleotide sequence ID" value="NZ_JACSPS010000002.1"/>
</dbReference>
<dbReference type="PRINTS" id="PR00080">
    <property type="entry name" value="SDRFAMILY"/>
</dbReference>
<dbReference type="Proteomes" id="UP000626242">
    <property type="component" value="Unassembled WGS sequence"/>
</dbReference>
<dbReference type="Pfam" id="PF13561">
    <property type="entry name" value="adh_short_C2"/>
    <property type="match status" value="1"/>
</dbReference>
<proteinExistence type="inferred from homology"/>
<dbReference type="EMBL" id="JACSPS010000002">
    <property type="protein sequence ID" value="MBD8018148.1"/>
    <property type="molecule type" value="Genomic_DNA"/>
</dbReference>
<keyword evidence="4" id="KW-1185">Reference proteome</keyword>
<dbReference type="PANTHER" id="PTHR24321">
    <property type="entry name" value="DEHYDROGENASES, SHORT CHAIN"/>
    <property type="match status" value="1"/>
</dbReference>
<evidence type="ECO:0000256" key="2">
    <source>
        <dbReference type="ARBA" id="ARBA00023002"/>
    </source>
</evidence>
<dbReference type="GO" id="GO:0047936">
    <property type="term" value="F:glucose 1-dehydrogenase [NAD(P)+] activity"/>
    <property type="evidence" value="ECO:0007669"/>
    <property type="project" value="UniProtKB-EC"/>
</dbReference>
<comment type="caution">
    <text evidence="3">The sequence shown here is derived from an EMBL/GenBank/DDBJ whole genome shotgun (WGS) entry which is preliminary data.</text>
</comment>
<sequence length="251" mass="26118">MKKLENKVAIITGAGSGIGKATAILFAKEGAKVVVSDINEVNGSKVVDEIKSSGAEALFVKADSSSPQDNQILVDETLKAFGKLDIAINNAGIGGEINKAGDMSIEGWKKVIDINLSGVFYGVKYQAPAMVENGGGSIINIASILGQAGFATSSGYVAAKHGVVGLTKSAAWEYAKDKVRINAVGPGFIYSGMVNEEAMGKEALTMLENKHAFGRLGEPKEIAAMLLFLASDDASFITGSYYPVDGGYLAV</sequence>
<reference evidence="3 4" key="1">
    <citation type="submission" date="2020-08" db="EMBL/GenBank/DDBJ databases">
        <title>A Genomic Blueprint of the Chicken Gut Microbiome.</title>
        <authorList>
            <person name="Gilroy R."/>
            <person name="Ravi A."/>
            <person name="Getino M."/>
            <person name="Pursley I."/>
            <person name="Horton D.L."/>
            <person name="Alikhan N.-F."/>
            <person name="Baker D."/>
            <person name="Gharbi K."/>
            <person name="Hall N."/>
            <person name="Watson M."/>
            <person name="Adriaenssens E.M."/>
            <person name="Foster-Nyarko E."/>
            <person name="Jarju S."/>
            <person name="Secka A."/>
            <person name="Antonio M."/>
            <person name="Oren A."/>
            <person name="Chaudhuri R."/>
            <person name="La Ragione R.M."/>
            <person name="Hildebrand F."/>
            <person name="Pallen M.J."/>
        </authorList>
    </citation>
    <scope>NUCLEOTIDE SEQUENCE [LARGE SCALE GENOMIC DNA]</scope>
    <source>
        <strain evidence="3 4">Sa1CVA4</strain>
    </source>
</reference>
<accession>A0ABR8WMP4</accession>
<dbReference type="InterPro" id="IPR020904">
    <property type="entry name" value="Sc_DH/Rdtase_CS"/>
</dbReference>
<dbReference type="SUPFAM" id="SSF51735">
    <property type="entry name" value="NAD(P)-binding Rossmann-fold domains"/>
    <property type="match status" value="1"/>
</dbReference>
<dbReference type="InterPro" id="IPR036291">
    <property type="entry name" value="NAD(P)-bd_dom_sf"/>
</dbReference>
<dbReference type="PRINTS" id="PR00081">
    <property type="entry name" value="GDHRDH"/>
</dbReference>
<dbReference type="InterPro" id="IPR002347">
    <property type="entry name" value="SDR_fam"/>
</dbReference>
<organism evidence="3 4">
    <name type="scientific">Kaistella pullorum</name>
    <dbReference type="NCBI Taxonomy" id="2763074"/>
    <lineage>
        <taxon>Bacteria</taxon>
        <taxon>Pseudomonadati</taxon>
        <taxon>Bacteroidota</taxon>
        <taxon>Flavobacteriia</taxon>
        <taxon>Flavobacteriales</taxon>
        <taxon>Weeksellaceae</taxon>
        <taxon>Chryseobacterium group</taxon>
        <taxon>Kaistella</taxon>
    </lineage>
</organism>
<dbReference type="PROSITE" id="PS00061">
    <property type="entry name" value="ADH_SHORT"/>
    <property type="match status" value="1"/>
</dbReference>
<keyword evidence="2 3" id="KW-0560">Oxidoreductase</keyword>
<dbReference type="EC" id="1.1.1.47" evidence="3"/>
<dbReference type="NCBIfam" id="NF005559">
    <property type="entry name" value="PRK07231.1"/>
    <property type="match status" value="1"/>
</dbReference>
<protein>
    <submittedName>
        <fullName evidence="3">Glucose 1-dehydrogenase</fullName>
        <ecNumber evidence="3">1.1.1.47</ecNumber>
    </submittedName>
</protein>
<comment type="similarity">
    <text evidence="1">Belongs to the short-chain dehydrogenases/reductases (SDR) family.</text>
</comment>
<dbReference type="CDD" id="cd05233">
    <property type="entry name" value="SDR_c"/>
    <property type="match status" value="1"/>
</dbReference>